<protein>
    <submittedName>
        <fullName evidence="2">Uncharacterized protein</fullName>
    </submittedName>
</protein>
<evidence type="ECO:0000313" key="2">
    <source>
        <dbReference type="EMBL" id="MEI4550294.1"/>
    </source>
</evidence>
<gene>
    <name evidence="2" type="ORF">WAE96_11510</name>
</gene>
<evidence type="ECO:0000313" key="3">
    <source>
        <dbReference type="Proteomes" id="UP001382455"/>
    </source>
</evidence>
<feature type="chain" id="PRO_5046945726" evidence="1">
    <location>
        <begin position="23"/>
        <end position="53"/>
    </location>
</feature>
<dbReference type="RefSeq" id="WP_157813504.1">
    <property type="nucleotide sequence ID" value="NZ_CP023398.1"/>
</dbReference>
<proteinExistence type="predicted"/>
<feature type="signal peptide" evidence="1">
    <location>
        <begin position="1"/>
        <end position="22"/>
    </location>
</feature>
<dbReference type="Proteomes" id="UP001382455">
    <property type="component" value="Unassembled WGS sequence"/>
</dbReference>
<reference evidence="2 3" key="1">
    <citation type="submission" date="2023-12" db="EMBL/GenBank/DDBJ databases">
        <title>Friends and Foes: Symbiotic and Algicidal bacterial influence on Karenia brevis blooms.</title>
        <authorList>
            <person name="Fei C."/>
            <person name="Mohamed A.R."/>
            <person name="Booker A."/>
            <person name="Arshad M."/>
            <person name="Klass S."/>
            <person name="Ahn S."/>
            <person name="Gilbert P.M."/>
            <person name="Heil C.A."/>
            <person name="Martinez J.M."/>
            <person name="Amin S.A."/>
        </authorList>
    </citation>
    <scope>NUCLEOTIDE SEQUENCE [LARGE SCALE GENOMIC DNA]</scope>
    <source>
        <strain evidence="2 3">CE15</strain>
    </source>
</reference>
<accession>A0ABU8ETJ8</accession>
<keyword evidence="3" id="KW-1185">Reference proteome</keyword>
<dbReference type="EMBL" id="JBAWKS010000001">
    <property type="protein sequence ID" value="MEI4550294.1"/>
    <property type="molecule type" value="Genomic_DNA"/>
</dbReference>
<sequence length="53" mass="5692">MLAKIVTTALLLISLLLQSVLATQAEQQAQLEQVCEQVPSVANLLQLKCEKGA</sequence>
<keyword evidence="1" id="KW-0732">Signal</keyword>
<organism evidence="2 3">
    <name type="scientific">Pseudoalteromonas spongiae</name>
    <dbReference type="NCBI Taxonomy" id="298657"/>
    <lineage>
        <taxon>Bacteria</taxon>
        <taxon>Pseudomonadati</taxon>
        <taxon>Pseudomonadota</taxon>
        <taxon>Gammaproteobacteria</taxon>
        <taxon>Alteromonadales</taxon>
        <taxon>Pseudoalteromonadaceae</taxon>
        <taxon>Pseudoalteromonas</taxon>
    </lineage>
</organism>
<comment type="caution">
    <text evidence="2">The sequence shown here is derived from an EMBL/GenBank/DDBJ whole genome shotgun (WGS) entry which is preliminary data.</text>
</comment>
<name>A0ABU8ETJ8_9GAMM</name>
<evidence type="ECO:0000256" key="1">
    <source>
        <dbReference type="SAM" id="SignalP"/>
    </source>
</evidence>